<dbReference type="PANTHER" id="PTHR23531">
    <property type="entry name" value="QUINOLENE RESISTANCE PROTEIN NORA"/>
    <property type="match status" value="1"/>
</dbReference>
<evidence type="ECO:0000256" key="4">
    <source>
        <dbReference type="ARBA" id="ARBA00022989"/>
    </source>
</evidence>
<evidence type="ECO:0000256" key="3">
    <source>
        <dbReference type="ARBA" id="ARBA00022692"/>
    </source>
</evidence>
<dbReference type="Pfam" id="PF07690">
    <property type="entry name" value="MFS_1"/>
    <property type="match status" value="1"/>
</dbReference>
<evidence type="ECO:0000259" key="7">
    <source>
        <dbReference type="PROSITE" id="PS50850"/>
    </source>
</evidence>
<dbReference type="AlphaFoldDB" id="A0A419SFW0"/>
<feature type="transmembrane region" description="Helical" evidence="6">
    <location>
        <begin position="364"/>
        <end position="381"/>
    </location>
</feature>
<evidence type="ECO:0000256" key="1">
    <source>
        <dbReference type="ARBA" id="ARBA00004651"/>
    </source>
</evidence>
<feature type="transmembrane region" description="Helical" evidence="6">
    <location>
        <begin position="137"/>
        <end position="162"/>
    </location>
</feature>
<feature type="transmembrane region" description="Helical" evidence="6">
    <location>
        <begin position="337"/>
        <end position="358"/>
    </location>
</feature>
<gene>
    <name evidence="8" type="ORF">BEP19_10450</name>
</gene>
<evidence type="ECO:0000256" key="2">
    <source>
        <dbReference type="ARBA" id="ARBA00022448"/>
    </source>
</evidence>
<protein>
    <submittedName>
        <fullName evidence="8">MFS transporter</fullName>
    </submittedName>
</protein>
<dbReference type="Gene3D" id="1.20.1250.20">
    <property type="entry name" value="MFS general substrate transporter like domains"/>
    <property type="match status" value="1"/>
</dbReference>
<keyword evidence="3 6" id="KW-0812">Transmembrane</keyword>
<feature type="domain" description="Major facilitator superfamily (MFS) profile" evidence="7">
    <location>
        <begin position="7"/>
        <end position="386"/>
    </location>
</feature>
<dbReference type="InterPro" id="IPR036259">
    <property type="entry name" value="MFS_trans_sf"/>
</dbReference>
<reference evidence="8 9" key="1">
    <citation type="submission" date="2016-08" db="EMBL/GenBank/DDBJ databases">
        <title>Novel Firmicute Genomes.</title>
        <authorList>
            <person name="Poppleton D.I."/>
            <person name="Gribaldo S."/>
        </authorList>
    </citation>
    <scope>NUCLEOTIDE SEQUENCE [LARGE SCALE GENOMIC DNA]</scope>
    <source>
        <strain evidence="8 9">RAOx-1</strain>
    </source>
</reference>
<sequence>MQREDTIWTKGFISLFFANLFIFIVFYGLVAALPLYALGVLGKTEQQAGLLMSVFMISAIIVRPFTGKILDTVGKRRSLWLSLIFFLICTLFYYLTPSFGWLLCLRFFHGIWFGVLTTACASIAADIIPARRRGTGLGYFTMSMNLGVVLGPLVSLSVIQAYSFHTLFIILSLFMIIGAIISILVPAYEECSLPSKVKKKLSIHDLFEKKALPVASLALLIGISYSSVLSYLSIYAQERGLLHLTSVFFLVYTSVMLLTRPFTGRLFDSKGPLYVVYPGLISFIIGLVLLAYTNSPTTFLIAGGFVGLGYGSIVPSMQTMAIQSVKIERSGYATATFFTLFDTGIAIGSFLFGIIAVAKGYSPIYIISAVVVGCVIVLTALKSQSKQVKETADIVSEAGPF</sequence>
<evidence type="ECO:0000313" key="9">
    <source>
        <dbReference type="Proteomes" id="UP000284219"/>
    </source>
</evidence>
<evidence type="ECO:0000256" key="5">
    <source>
        <dbReference type="ARBA" id="ARBA00023136"/>
    </source>
</evidence>
<dbReference type="InterPro" id="IPR011701">
    <property type="entry name" value="MFS"/>
</dbReference>
<evidence type="ECO:0000256" key="6">
    <source>
        <dbReference type="SAM" id="Phobius"/>
    </source>
</evidence>
<keyword evidence="5 6" id="KW-0472">Membrane</keyword>
<feature type="transmembrane region" description="Helical" evidence="6">
    <location>
        <begin position="12"/>
        <end position="36"/>
    </location>
</feature>
<feature type="transmembrane region" description="Helical" evidence="6">
    <location>
        <begin position="210"/>
        <end position="234"/>
    </location>
</feature>
<feature type="transmembrane region" description="Helical" evidence="6">
    <location>
        <begin position="168"/>
        <end position="189"/>
    </location>
</feature>
<keyword evidence="4 6" id="KW-1133">Transmembrane helix</keyword>
<dbReference type="CDD" id="cd17489">
    <property type="entry name" value="MFS_YfcJ_like"/>
    <property type="match status" value="1"/>
</dbReference>
<comment type="subcellular location">
    <subcellularLocation>
        <location evidence="1">Cell membrane</location>
        <topology evidence="1">Multi-pass membrane protein</topology>
    </subcellularLocation>
</comment>
<dbReference type="Proteomes" id="UP000284219">
    <property type="component" value="Unassembled WGS sequence"/>
</dbReference>
<dbReference type="InterPro" id="IPR020846">
    <property type="entry name" value="MFS_dom"/>
</dbReference>
<proteinExistence type="predicted"/>
<dbReference type="SUPFAM" id="SSF103473">
    <property type="entry name" value="MFS general substrate transporter"/>
    <property type="match status" value="1"/>
</dbReference>
<keyword evidence="2" id="KW-0813">Transport</keyword>
<dbReference type="RefSeq" id="WP_120190144.1">
    <property type="nucleotide sequence ID" value="NZ_MCHY01000009.1"/>
</dbReference>
<dbReference type="OrthoDB" id="9814001at2"/>
<dbReference type="EMBL" id="MCHY01000009">
    <property type="protein sequence ID" value="RKD22667.1"/>
    <property type="molecule type" value="Genomic_DNA"/>
</dbReference>
<feature type="transmembrane region" description="Helical" evidence="6">
    <location>
        <begin position="298"/>
        <end position="317"/>
    </location>
</feature>
<feature type="transmembrane region" description="Helical" evidence="6">
    <location>
        <begin position="48"/>
        <end position="66"/>
    </location>
</feature>
<organism evidence="8 9">
    <name type="scientific">Ammoniphilus oxalaticus</name>
    <dbReference type="NCBI Taxonomy" id="66863"/>
    <lineage>
        <taxon>Bacteria</taxon>
        <taxon>Bacillati</taxon>
        <taxon>Bacillota</taxon>
        <taxon>Bacilli</taxon>
        <taxon>Bacillales</taxon>
        <taxon>Paenibacillaceae</taxon>
        <taxon>Aneurinibacillus group</taxon>
        <taxon>Ammoniphilus</taxon>
    </lineage>
</organism>
<feature type="transmembrane region" description="Helical" evidence="6">
    <location>
        <begin position="240"/>
        <end position="259"/>
    </location>
</feature>
<dbReference type="PANTHER" id="PTHR23531:SF2">
    <property type="entry name" value="PERMEASE"/>
    <property type="match status" value="1"/>
</dbReference>
<dbReference type="GO" id="GO:0005886">
    <property type="term" value="C:plasma membrane"/>
    <property type="evidence" value="ECO:0007669"/>
    <property type="project" value="UniProtKB-SubCell"/>
</dbReference>
<feature type="transmembrane region" description="Helical" evidence="6">
    <location>
        <begin position="78"/>
        <end position="95"/>
    </location>
</feature>
<dbReference type="PROSITE" id="PS50850">
    <property type="entry name" value="MFS"/>
    <property type="match status" value="1"/>
</dbReference>
<evidence type="ECO:0000313" key="8">
    <source>
        <dbReference type="EMBL" id="RKD22667.1"/>
    </source>
</evidence>
<feature type="transmembrane region" description="Helical" evidence="6">
    <location>
        <begin position="107"/>
        <end position="125"/>
    </location>
</feature>
<dbReference type="GO" id="GO:0022857">
    <property type="term" value="F:transmembrane transporter activity"/>
    <property type="evidence" value="ECO:0007669"/>
    <property type="project" value="InterPro"/>
</dbReference>
<feature type="transmembrane region" description="Helical" evidence="6">
    <location>
        <begin position="271"/>
        <end position="292"/>
    </location>
</feature>
<name>A0A419SFW0_9BACL</name>
<dbReference type="InterPro" id="IPR052714">
    <property type="entry name" value="MFS_Exporter"/>
</dbReference>
<keyword evidence="9" id="KW-1185">Reference proteome</keyword>
<accession>A0A419SFW0</accession>
<comment type="caution">
    <text evidence="8">The sequence shown here is derived from an EMBL/GenBank/DDBJ whole genome shotgun (WGS) entry which is preliminary data.</text>
</comment>